<protein>
    <submittedName>
        <fullName evidence="2 4">Uncharacterized protein</fullName>
    </submittedName>
</protein>
<keyword evidence="3" id="KW-1185">Reference proteome</keyword>
<evidence type="ECO:0000313" key="4">
    <source>
        <dbReference type="WBParaSite" id="ACOC_0000337201-mRNA-1"/>
    </source>
</evidence>
<dbReference type="AlphaFoldDB" id="A0A0R3PGG9"/>
<accession>A0A0R3PGG9</accession>
<dbReference type="WBParaSite" id="ACOC_0000337201-mRNA-1">
    <property type="protein sequence ID" value="ACOC_0000337201-mRNA-1"/>
    <property type="gene ID" value="ACOC_0000337201"/>
</dbReference>
<evidence type="ECO:0000256" key="1">
    <source>
        <dbReference type="SAM" id="MobiDB-lite"/>
    </source>
</evidence>
<dbReference type="Proteomes" id="UP000267027">
    <property type="component" value="Unassembled WGS sequence"/>
</dbReference>
<sequence length="140" mass="14458">MSAEANPNPFPSSATDPGGNEAVAVGATDQDGDGAGPNGAVQQANGAIPDLPPPNAAGKQPLVRRLFRRQNRVHNTYEAQTAKYGLGGNVSEPTAPPTTDEQPVEGRNGLPLQRSLSVKESAAQPGVSIREMCSVQTDSN</sequence>
<gene>
    <name evidence="2" type="ORF">ACOC_LOCUS3373</name>
</gene>
<dbReference type="OrthoDB" id="5863166at2759"/>
<reference evidence="4" key="1">
    <citation type="submission" date="2017-02" db="UniProtKB">
        <authorList>
            <consortium name="WormBaseParasite"/>
        </authorList>
    </citation>
    <scope>IDENTIFICATION</scope>
</reference>
<evidence type="ECO:0000313" key="2">
    <source>
        <dbReference type="EMBL" id="VDM54958.1"/>
    </source>
</evidence>
<organism evidence="4">
    <name type="scientific">Angiostrongylus costaricensis</name>
    <name type="common">Nematode worm</name>
    <dbReference type="NCBI Taxonomy" id="334426"/>
    <lineage>
        <taxon>Eukaryota</taxon>
        <taxon>Metazoa</taxon>
        <taxon>Ecdysozoa</taxon>
        <taxon>Nematoda</taxon>
        <taxon>Chromadorea</taxon>
        <taxon>Rhabditida</taxon>
        <taxon>Rhabditina</taxon>
        <taxon>Rhabditomorpha</taxon>
        <taxon>Strongyloidea</taxon>
        <taxon>Metastrongylidae</taxon>
        <taxon>Angiostrongylus</taxon>
    </lineage>
</organism>
<feature type="region of interest" description="Disordered" evidence="1">
    <location>
        <begin position="1"/>
        <end position="60"/>
    </location>
</feature>
<name>A0A0R3PGG9_ANGCS</name>
<reference evidence="2 3" key="2">
    <citation type="submission" date="2018-11" db="EMBL/GenBank/DDBJ databases">
        <authorList>
            <consortium name="Pathogen Informatics"/>
        </authorList>
    </citation>
    <scope>NUCLEOTIDE SEQUENCE [LARGE SCALE GENOMIC DNA]</scope>
    <source>
        <strain evidence="2 3">Costa Rica</strain>
    </source>
</reference>
<feature type="region of interest" description="Disordered" evidence="1">
    <location>
        <begin position="77"/>
        <end position="140"/>
    </location>
</feature>
<dbReference type="EMBL" id="UYYA01000993">
    <property type="protein sequence ID" value="VDM54958.1"/>
    <property type="molecule type" value="Genomic_DNA"/>
</dbReference>
<evidence type="ECO:0000313" key="3">
    <source>
        <dbReference type="Proteomes" id="UP000267027"/>
    </source>
</evidence>
<proteinExistence type="predicted"/>